<feature type="region of interest" description="Disordered" evidence="1">
    <location>
        <begin position="24"/>
        <end position="50"/>
    </location>
</feature>
<dbReference type="AlphaFoldDB" id="A0A1G8S9V2"/>
<feature type="domain" description="DUF4785" evidence="4">
    <location>
        <begin position="317"/>
        <end position="425"/>
    </location>
</feature>
<dbReference type="Proteomes" id="UP000199527">
    <property type="component" value="Unassembled WGS sequence"/>
</dbReference>
<dbReference type="Gene3D" id="2.60.40.3870">
    <property type="entry name" value="Uncharacterised protein PF16024, DUF4785"/>
    <property type="match status" value="1"/>
</dbReference>
<name>A0A1G8S9V2_9GAMM</name>
<evidence type="ECO:0008006" key="7">
    <source>
        <dbReference type="Google" id="ProtNLM"/>
    </source>
</evidence>
<dbReference type="RefSeq" id="WP_143026601.1">
    <property type="nucleotide sequence ID" value="NZ_FNEM01000006.1"/>
</dbReference>
<evidence type="ECO:0000313" key="5">
    <source>
        <dbReference type="EMBL" id="SDJ25947.1"/>
    </source>
</evidence>
<evidence type="ECO:0000256" key="1">
    <source>
        <dbReference type="SAM" id="MobiDB-lite"/>
    </source>
</evidence>
<keyword evidence="6" id="KW-1185">Reference proteome</keyword>
<proteinExistence type="predicted"/>
<evidence type="ECO:0000256" key="2">
    <source>
        <dbReference type="SAM" id="SignalP"/>
    </source>
</evidence>
<feature type="chain" id="PRO_5011529343" description="DUF4785 domain-containing protein" evidence="2">
    <location>
        <begin position="23"/>
        <end position="428"/>
    </location>
</feature>
<feature type="domain" description="DUF4785" evidence="3">
    <location>
        <begin position="58"/>
        <end position="209"/>
    </location>
</feature>
<organism evidence="5 6">
    <name type="scientific">Ferrimonas sediminum</name>
    <dbReference type="NCBI Taxonomy" id="718193"/>
    <lineage>
        <taxon>Bacteria</taxon>
        <taxon>Pseudomonadati</taxon>
        <taxon>Pseudomonadota</taxon>
        <taxon>Gammaproteobacteria</taxon>
        <taxon>Alteromonadales</taxon>
        <taxon>Ferrimonadaceae</taxon>
        <taxon>Ferrimonas</taxon>
    </lineage>
</organism>
<evidence type="ECO:0000259" key="4">
    <source>
        <dbReference type="Pfam" id="PF20943"/>
    </source>
</evidence>
<gene>
    <name evidence="5" type="ORF">SAMN04488540_106112</name>
</gene>
<evidence type="ECO:0000259" key="3">
    <source>
        <dbReference type="Pfam" id="PF16024"/>
    </source>
</evidence>
<evidence type="ECO:0000313" key="6">
    <source>
        <dbReference type="Proteomes" id="UP000199527"/>
    </source>
</evidence>
<feature type="signal peptide" evidence="2">
    <location>
        <begin position="1"/>
        <end position="22"/>
    </location>
</feature>
<accession>A0A1G8S9V2</accession>
<dbReference type="Gene3D" id="2.60.120.1370">
    <property type="match status" value="1"/>
</dbReference>
<dbReference type="OrthoDB" id="6284234at2"/>
<dbReference type="Pfam" id="PF20943">
    <property type="entry name" value="DUF4785_3rd"/>
    <property type="match status" value="1"/>
</dbReference>
<dbReference type="InterPro" id="IPR031979">
    <property type="entry name" value="DUF4785_N"/>
</dbReference>
<protein>
    <recommendedName>
        <fullName evidence="7">DUF4785 domain-containing protein</fullName>
    </recommendedName>
</protein>
<reference evidence="6" key="1">
    <citation type="submission" date="2016-10" db="EMBL/GenBank/DDBJ databases">
        <authorList>
            <person name="Varghese N."/>
            <person name="Submissions S."/>
        </authorList>
    </citation>
    <scope>NUCLEOTIDE SEQUENCE [LARGE SCALE GENOMIC DNA]</scope>
    <source>
        <strain evidence="6">DSM 23317</strain>
    </source>
</reference>
<keyword evidence="2" id="KW-0732">Signal</keyword>
<dbReference type="InterPro" id="IPR048295">
    <property type="entry name" value="DUF4785_C"/>
</dbReference>
<dbReference type="EMBL" id="FNEM01000006">
    <property type="protein sequence ID" value="SDJ25947.1"/>
    <property type="molecule type" value="Genomic_DNA"/>
</dbReference>
<feature type="compositionally biased region" description="Low complexity" evidence="1">
    <location>
        <begin position="36"/>
        <end position="47"/>
    </location>
</feature>
<sequence>MTPYSHLALMAALLLLSGCGESSDVPTQSLSADRGPTATALPTTAPPVQSSEFTPVNANTETVSYISDIDQASIAVPGGQQSRNSDEYWHEVSGRQLNQGVDLTLSQAGGLVRLAPRADLRSGTLIHGDAIDPGTVQLRQAVQGANQAPRRDSEPLIRSATDAMILASAGINDDSSALLLSNSLKPGAYRLTVGQPLLADSRYLVHVKEKGSPHQLVLTAPSSLSLADTGLELKIDWPGQLVADNGLTAFVVLENGQRREVTLHPQQDHYTARFDVIDDPIVATGFSEMMVDSVSLIDGIKVKRRVKTAFKRVAQTAALTGLAHEQWHQGELQALITDVTVAKAGRYQLRAVLGGHNVSGELRAAMRSDIALWLEPGNHQVTIPVDPARFHARAVGAPYSLLALTLTDQSQMAVLDALSEAVTLNPPR</sequence>
<dbReference type="Pfam" id="PF16024">
    <property type="entry name" value="DUF4785_1st"/>
    <property type="match status" value="1"/>
</dbReference>